<evidence type="ECO:0000256" key="1">
    <source>
        <dbReference type="ARBA" id="ARBA00001966"/>
    </source>
</evidence>
<dbReference type="InterPro" id="IPR006067">
    <property type="entry name" value="NO2/SO3_Rdtase_4Fe4S_dom"/>
</dbReference>
<dbReference type="RefSeq" id="WP_184535943.1">
    <property type="nucleotide sequence ID" value="NZ_JACHJW010000001.1"/>
</dbReference>
<evidence type="ECO:0000256" key="6">
    <source>
        <dbReference type="ARBA" id="ARBA00022617"/>
    </source>
</evidence>
<organism evidence="16 17">
    <name type="scientific">Micromonospora polyrhachis</name>
    <dbReference type="NCBI Taxonomy" id="1282883"/>
    <lineage>
        <taxon>Bacteria</taxon>
        <taxon>Bacillati</taxon>
        <taxon>Actinomycetota</taxon>
        <taxon>Actinomycetes</taxon>
        <taxon>Micromonosporales</taxon>
        <taxon>Micromonosporaceae</taxon>
        <taxon>Micromonospora</taxon>
    </lineage>
</organism>
<evidence type="ECO:0000256" key="9">
    <source>
        <dbReference type="ARBA" id="ARBA00023002"/>
    </source>
</evidence>
<proteinExistence type="inferred from homology"/>
<evidence type="ECO:0000256" key="11">
    <source>
        <dbReference type="ARBA" id="ARBA00023014"/>
    </source>
</evidence>
<dbReference type="Proteomes" id="UP000578819">
    <property type="component" value="Unassembled WGS sequence"/>
</dbReference>
<dbReference type="EMBL" id="JACHJW010000001">
    <property type="protein sequence ID" value="MBB4960133.1"/>
    <property type="molecule type" value="Genomic_DNA"/>
</dbReference>
<feature type="domain" description="Nitrite/Sulfite reductase ferredoxin-like" evidence="15">
    <location>
        <begin position="109"/>
        <end position="174"/>
    </location>
</feature>
<gene>
    <name evidence="16" type="ORF">FHR38_003866</name>
</gene>
<dbReference type="Gene3D" id="3.90.480.20">
    <property type="match status" value="1"/>
</dbReference>
<evidence type="ECO:0000256" key="4">
    <source>
        <dbReference type="ARBA" id="ARBA00012353"/>
    </source>
</evidence>
<accession>A0A7W7SSG9</accession>
<dbReference type="PANTHER" id="PTHR32439">
    <property type="entry name" value="FERREDOXIN--NITRITE REDUCTASE, CHLOROPLASTIC"/>
    <property type="match status" value="1"/>
</dbReference>
<dbReference type="GO" id="GO:0050311">
    <property type="term" value="F:sulfite reductase (ferredoxin) activity"/>
    <property type="evidence" value="ECO:0007669"/>
    <property type="project" value="UniProtKB-EC"/>
</dbReference>
<dbReference type="Pfam" id="PF03460">
    <property type="entry name" value="NIR_SIR_ferr"/>
    <property type="match status" value="2"/>
</dbReference>
<dbReference type="InterPro" id="IPR045854">
    <property type="entry name" value="NO2/SO3_Rdtase_4Fe4S_sf"/>
</dbReference>
<feature type="compositionally biased region" description="Basic and acidic residues" evidence="13">
    <location>
        <begin position="39"/>
        <end position="54"/>
    </location>
</feature>
<evidence type="ECO:0000256" key="7">
    <source>
        <dbReference type="ARBA" id="ARBA00022723"/>
    </source>
</evidence>
<dbReference type="EC" id="1.8.7.1" evidence="4"/>
<evidence type="ECO:0000256" key="8">
    <source>
        <dbReference type="ARBA" id="ARBA00022784"/>
    </source>
</evidence>
<name>A0A7W7SSG9_9ACTN</name>
<dbReference type="PROSITE" id="PS00365">
    <property type="entry name" value="NIR_SIR"/>
    <property type="match status" value="1"/>
</dbReference>
<evidence type="ECO:0000256" key="2">
    <source>
        <dbReference type="ARBA" id="ARBA00003247"/>
    </source>
</evidence>
<dbReference type="FunFam" id="3.30.413.10:FF:000009">
    <property type="entry name" value="Sulfite reductase [ferredoxin]"/>
    <property type="match status" value="1"/>
</dbReference>
<dbReference type="GO" id="GO:0051539">
    <property type="term" value="F:4 iron, 4 sulfur cluster binding"/>
    <property type="evidence" value="ECO:0007669"/>
    <property type="project" value="UniProtKB-KW"/>
</dbReference>
<keyword evidence="11" id="KW-0411">Iron-sulfur</keyword>
<dbReference type="SUPFAM" id="SSF56014">
    <property type="entry name" value="Nitrite and sulphite reductase 4Fe-4S domain-like"/>
    <property type="match status" value="2"/>
</dbReference>
<comment type="caution">
    <text evidence="16">The sequence shown here is derived from an EMBL/GenBank/DDBJ whole genome shotgun (WGS) entry which is preliminary data.</text>
</comment>
<dbReference type="InterPro" id="IPR051329">
    <property type="entry name" value="NIR_SIR_4Fe-4S"/>
</dbReference>
<feature type="domain" description="Nitrite/Sulfite reductase ferredoxin-like" evidence="15">
    <location>
        <begin position="356"/>
        <end position="419"/>
    </location>
</feature>
<dbReference type="PRINTS" id="PR00397">
    <property type="entry name" value="SIROHAEM"/>
</dbReference>
<protein>
    <recommendedName>
        <fullName evidence="4">assimilatory sulfite reductase (ferredoxin)</fullName>
        <ecNumber evidence="4">1.8.7.1</ecNumber>
    </recommendedName>
</protein>
<dbReference type="InterPro" id="IPR036136">
    <property type="entry name" value="Nit/Sulf_reduc_fer-like_dom_sf"/>
</dbReference>
<keyword evidence="17" id="KW-1185">Reference proteome</keyword>
<dbReference type="Pfam" id="PF01077">
    <property type="entry name" value="NIR_SIR"/>
    <property type="match status" value="2"/>
</dbReference>
<evidence type="ECO:0000313" key="16">
    <source>
        <dbReference type="EMBL" id="MBB4960133.1"/>
    </source>
</evidence>
<evidence type="ECO:0000256" key="3">
    <source>
        <dbReference type="ARBA" id="ARBA00010429"/>
    </source>
</evidence>
<keyword evidence="7" id="KW-0479">Metal-binding</keyword>
<sequence>MAVSSSTPAPPDTAGAPAPPARSARSARRVRGEGQWALGHREPLNPNERTKADDDPLNVRARIENIYAHRGFAAIDPSDLRGRFRWWGLYTQRKAGIDGGRTAVLEPHELEDEYFMLRIRIDGGQLDLDQLRTIADVSRRYGRDTADITDRQNIQLHWVRVEDMPAIWRQLEAVGLQTTEACGDCPRVVLGSPVAGVAEAEVLDPTSAVDEIVRRYVGNQDFSNLPRKFKTSISWLVDTPYETNDIALLGVDHPEHGPGFDLWVGGGLATNPMLAKRLGVWVPLAEVPDIWAGVVGIFRDYGYRRLRNRARLKFLVADWGVERFREVLEREYLGRRLLDGPPPVLPEKPIDHVGVHRQRDGRYYVGAAPVVGRTSGTQLAQLADVVAAHGSGRVRLTPYQKLLVLDVPADRTESLVTALGGIGLAARPSTWRRGTMACTGIEYCKLAIVETKARGQELVERLEERLREFDADISIHINGCPNACARTQTADIGLKGQLVVGPDGRQVEGFQVHLGGGLGMAQGQTAGFGRKVRGLKTTAEELPGYVERLARRYLAARSTGESFAQWVVRADEAELR</sequence>
<evidence type="ECO:0000259" key="14">
    <source>
        <dbReference type="Pfam" id="PF01077"/>
    </source>
</evidence>
<dbReference type="SUPFAM" id="SSF55124">
    <property type="entry name" value="Nitrite/Sulfite reductase N-terminal domain-like"/>
    <property type="match status" value="2"/>
</dbReference>
<reference evidence="16 17" key="1">
    <citation type="submission" date="2020-08" db="EMBL/GenBank/DDBJ databases">
        <title>Sequencing the genomes of 1000 actinobacteria strains.</title>
        <authorList>
            <person name="Klenk H.-P."/>
        </authorList>
    </citation>
    <scope>NUCLEOTIDE SEQUENCE [LARGE SCALE GENOMIC DNA]</scope>
    <source>
        <strain evidence="16 17">DSM 45886</strain>
    </source>
</reference>
<dbReference type="InterPro" id="IPR006066">
    <property type="entry name" value="NO2/SO3_Rdtase_FeS/sirohaem_BS"/>
</dbReference>
<dbReference type="AlphaFoldDB" id="A0A7W7SSG9"/>
<keyword evidence="9 16" id="KW-0560">Oxidoreductase</keyword>
<evidence type="ECO:0000256" key="5">
    <source>
        <dbReference type="ARBA" id="ARBA00022485"/>
    </source>
</evidence>
<keyword evidence="5" id="KW-0004">4Fe-4S</keyword>
<feature type="domain" description="Nitrite/sulphite reductase 4Fe-4S" evidence="14">
    <location>
        <begin position="433"/>
        <end position="574"/>
    </location>
</feature>
<feature type="region of interest" description="Disordered" evidence="13">
    <location>
        <begin position="1"/>
        <end position="54"/>
    </location>
</feature>
<keyword evidence="8" id="KW-0883">Thioether bond</keyword>
<comment type="similarity">
    <text evidence="3">Belongs to the nitrite and sulfite reductase 4Fe-4S domain family.</text>
</comment>
<dbReference type="GO" id="GO:0046872">
    <property type="term" value="F:metal ion binding"/>
    <property type="evidence" value="ECO:0007669"/>
    <property type="project" value="UniProtKB-KW"/>
</dbReference>
<evidence type="ECO:0000256" key="13">
    <source>
        <dbReference type="SAM" id="MobiDB-lite"/>
    </source>
</evidence>
<comment type="function">
    <text evidence="2">Catalyzes the reduction of sulfite to sulfide, a step in the biosynthesis of sulfur-containing amino acids and cofactors.</text>
</comment>
<evidence type="ECO:0000256" key="12">
    <source>
        <dbReference type="ARBA" id="ARBA00049518"/>
    </source>
</evidence>
<evidence type="ECO:0000259" key="15">
    <source>
        <dbReference type="Pfam" id="PF03460"/>
    </source>
</evidence>
<keyword evidence="6" id="KW-0349">Heme</keyword>
<dbReference type="Gene3D" id="3.30.413.10">
    <property type="entry name" value="Sulfite Reductase Hemoprotein, domain 1"/>
    <property type="match status" value="2"/>
</dbReference>
<feature type="compositionally biased region" description="Low complexity" evidence="13">
    <location>
        <begin position="1"/>
        <end position="24"/>
    </location>
</feature>
<keyword evidence="10" id="KW-0408">Iron</keyword>
<dbReference type="InterPro" id="IPR005117">
    <property type="entry name" value="NiRdtase/SiRdtase_haem-b_fer"/>
</dbReference>
<evidence type="ECO:0000256" key="10">
    <source>
        <dbReference type="ARBA" id="ARBA00023004"/>
    </source>
</evidence>
<feature type="domain" description="Nitrite/sulphite reductase 4Fe-4S" evidence="14">
    <location>
        <begin position="182"/>
        <end position="335"/>
    </location>
</feature>
<evidence type="ECO:0000313" key="17">
    <source>
        <dbReference type="Proteomes" id="UP000578819"/>
    </source>
</evidence>
<dbReference type="GO" id="GO:0020037">
    <property type="term" value="F:heme binding"/>
    <property type="evidence" value="ECO:0007669"/>
    <property type="project" value="InterPro"/>
</dbReference>
<comment type="cofactor">
    <cofactor evidence="1">
        <name>[4Fe-4S] cluster</name>
        <dbReference type="ChEBI" id="CHEBI:49883"/>
    </cofactor>
</comment>
<dbReference type="PANTHER" id="PTHR32439:SF0">
    <property type="entry name" value="FERREDOXIN--NITRITE REDUCTASE, CHLOROPLASTIC"/>
    <property type="match status" value="1"/>
</dbReference>
<comment type="catalytic activity">
    <reaction evidence="12">
        <text>hydrogen sulfide + 6 oxidized [2Fe-2S]-[ferredoxin] + 3 H2O = sulfite + 6 reduced [2Fe-2S]-[ferredoxin] + 7 H(+)</text>
        <dbReference type="Rhea" id="RHEA:23132"/>
        <dbReference type="Rhea" id="RHEA-COMP:10000"/>
        <dbReference type="Rhea" id="RHEA-COMP:10001"/>
        <dbReference type="ChEBI" id="CHEBI:15377"/>
        <dbReference type="ChEBI" id="CHEBI:15378"/>
        <dbReference type="ChEBI" id="CHEBI:17359"/>
        <dbReference type="ChEBI" id="CHEBI:29919"/>
        <dbReference type="ChEBI" id="CHEBI:33737"/>
        <dbReference type="ChEBI" id="CHEBI:33738"/>
        <dbReference type="EC" id="1.8.7.1"/>
    </reaction>
</comment>